<proteinExistence type="predicted"/>
<dbReference type="PANTHER" id="PTHR38454">
    <property type="entry name" value="INTEGRAL MEMBRANE PROTEIN-RELATED"/>
    <property type="match status" value="1"/>
</dbReference>
<feature type="transmembrane region" description="Helical" evidence="1">
    <location>
        <begin position="312"/>
        <end position="334"/>
    </location>
</feature>
<protein>
    <recommendedName>
        <fullName evidence="3">YfhO family protein</fullName>
    </recommendedName>
</protein>
<feature type="transmembrane region" description="Helical" evidence="1">
    <location>
        <begin position="476"/>
        <end position="493"/>
    </location>
</feature>
<feature type="transmembrane region" description="Helical" evidence="1">
    <location>
        <begin position="413"/>
        <end position="432"/>
    </location>
</feature>
<dbReference type="EMBL" id="DRBW01000204">
    <property type="protein sequence ID" value="HDM90641.1"/>
    <property type="molecule type" value="Genomic_DNA"/>
</dbReference>
<feature type="transmembrane region" description="Helical" evidence="1">
    <location>
        <begin position="21"/>
        <end position="39"/>
    </location>
</feature>
<sequence>MKKTRKKGKSREKKPFRLPPYAYPAFIFLFVLFFFREILSRKYFLWEDMIEYLYPLRFYLVKALHSGHLPFWSPYIFSGMPFLSEPQAAVFYPFNLLLVPFSPGGHLSFYLLELQIVLHFLIAAFSAYYLMRRWGASQLASSASGITYAFSSFLVLHIIHGIIVNTFAWFPLLLLVFDRALERSSLFYSVLTGIFLGFIALAGYPQLMVYLVLFMGLYLIYFLVVRRTLKERFRLVLLFALMILIFGGLWLWQVIPTNFMNAFTERKVLDFEASAENSVKPLVLLIKLLVPKYYGSINGIRGGNFYFGGNYWSYWEAGIYVGILPLLLSLYYLFRRKRGKAWLFGAIGLFSLWFSMGKYGGLYYVLYHLLPPLQKFRNPPRFSAFFVLTFSVLTGFAIDYLRKADRGLLRGFLKLLGAAVVFALALEIYLRFGGTPSDYREMVYHGVRLKAVNVFLLISLLSFLLFFAFYRTGNELYFTLIPLLIAFDLYLFGHDFPLGDKDPARYYDRTKLPARVRNDRGIFRLNIRKDGYLYLPRNAGPIVGYEIIDGYEVLKLDRYIKFYMNALPALKFDLLNVKYRLDVDLARKSMEIVENKNRLPRAFLVREARSVGFDEALREIKSGDFDYRSVALVESLGVARKTYSDSGTVEVLEKWDQGDVFEVSVPDSAFLVISEVWYPEWKVLLDGEETRFYPVDLTLMGVEIPPGRHRVELRFYPGSFYMGLKLTLLTLVLSVLLLLVSLRRERRRGS</sequence>
<dbReference type="AlphaFoldDB" id="A0A7C0X9V4"/>
<evidence type="ECO:0000313" key="2">
    <source>
        <dbReference type="EMBL" id="HDM90641.1"/>
    </source>
</evidence>
<dbReference type="PANTHER" id="PTHR38454:SF1">
    <property type="entry name" value="INTEGRAL MEMBRANE PROTEIN"/>
    <property type="match status" value="1"/>
</dbReference>
<feature type="transmembrane region" description="Helical" evidence="1">
    <location>
        <begin position="341"/>
        <end position="362"/>
    </location>
</feature>
<evidence type="ECO:0008006" key="3">
    <source>
        <dbReference type="Google" id="ProtNLM"/>
    </source>
</evidence>
<keyword evidence="1" id="KW-0812">Transmembrane</keyword>
<feature type="transmembrane region" description="Helical" evidence="1">
    <location>
        <begin position="720"/>
        <end position="742"/>
    </location>
</feature>
<accession>A0A7C0X9V4</accession>
<feature type="transmembrane region" description="Helical" evidence="1">
    <location>
        <begin position="150"/>
        <end position="177"/>
    </location>
</feature>
<comment type="caution">
    <text evidence="2">The sequence shown here is derived from an EMBL/GenBank/DDBJ whole genome shotgun (WGS) entry which is preliminary data.</text>
</comment>
<feature type="transmembrane region" description="Helical" evidence="1">
    <location>
        <begin position="452"/>
        <end position="469"/>
    </location>
</feature>
<keyword evidence="1" id="KW-0472">Membrane</keyword>
<dbReference type="Proteomes" id="UP000885931">
    <property type="component" value="Unassembled WGS sequence"/>
</dbReference>
<feature type="transmembrane region" description="Helical" evidence="1">
    <location>
        <begin position="110"/>
        <end position="130"/>
    </location>
</feature>
<feature type="transmembrane region" description="Helical" evidence="1">
    <location>
        <begin position="207"/>
        <end position="224"/>
    </location>
</feature>
<feature type="transmembrane region" description="Helical" evidence="1">
    <location>
        <begin position="236"/>
        <end position="255"/>
    </location>
</feature>
<keyword evidence="1" id="KW-1133">Transmembrane helix</keyword>
<organism evidence="2">
    <name type="scientific">candidate division WOR-3 bacterium</name>
    <dbReference type="NCBI Taxonomy" id="2052148"/>
    <lineage>
        <taxon>Bacteria</taxon>
        <taxon>Bacteria division WOR-3</taxon>
    </lineage>
</organism>
<reference evidence="2" key="1">
    <citation type="journal article" date="2020" name="mSystems">
        <title>Genome- and Community-Level Interaction Insights into Carbon Utilization and Element Cycling Functions of Hydrothermarchaeota in Hydrothermal Sediment.</title>
        <authorList>
            <person name="Zhou Z."/>
            <person name="Liu Y."/>
            <person name="Xu W."/>
            <person name="Pan J."/>
            <person name="Luo Z.H."/>
            <person name="Li M."/>
        </authorList>
    </citation>
    <scope>NUCLEOTIDE SEQUENCE [LARGE SCALE GENOMIC DNA]</scope>
    <source>
        <strain evidence="2">HyVt-237</strain>
    </source>
</reference>
<name>A0A7C0X9V4_UNCW3</name>
<dbReference type="InterPro" id="IPR018580">
    <property type="entry name" value="Uncharacterised_YfhO"/>
</dbReference>
<feature type="transmembrane region" description="Helical" evidence="1">
    <location>
        <begin position="184"/>
        <end position="201"/>
    </location>
</feature>
<evidence type="ECO:0000256" key="1">
    <source>
        <dbReference type="SAM" id="Phobius"/>
    </source>
</evidence>
<gene>
    <name evidence="2" type="ORF">ENG67_05505</name>
</gene>
<feature type="transmembrane region" description="Helical" evidence="1">
    <location>
        <begin position="382"/>
        <end position="401"/>
    </location>
</feature>